<keyword evidence="5 8" id="KW-0560">Oxidoreductase</keyword>
<evidence type="ECO:0000256" key="3">
    <source>
        <dbReference type="ARBA" id="ARBA00022896"/>
    </source>
</evidence>
<keyword evidence="3" id="KW-0847">Vitamin C</keyword>
<dbReference type="InterPro" id="IPR006620">
    <property type="entry name" value="Pro_4_hyd_alph"/>
</dbReference>
<keyword evidence="2" id="KW-0479">Metal-binding</keyword>
<organism evidence="8 9">
    <name type="scientific">Sphingomonas rustica</name>
    <dbReference type="NCBI Taxonomy" id="3103142"/>
    <lineage>
        <taxon>Bacteria</taxon>
        <taxon>Pseudomonadati</taxon>
        <taxon>Pseudomonadota</taxon>
        <taxon>Alphaproteobacteria</taxon>
        <taxon>Sphingomonadales</taxon>
        <taxon>Sphingomonadaceae</taxon>
        <taxon>Sphingomonas</taxon>
    </lineage>
</organism>
<gene>
    <name evidence="8" type="ORF">TPR58_10015</name>
</gene>
<protein>
    <submittedName>
        <fullName evidence="8">2OG-Fe(II) oxygenase</fullName>
        <ecNumber evidence="8">1.14.11.-</ecNumber>
    </submittedName>
</protein>
<evidence type="ECO:0000256" key="2">
    <source>
        <dbReference type="ARBA" id="ARBA00022723"/>
    </source>
</evidence>
<feature type="domain" description="Fe2OG dioxygenase" evidence="7">
    <location>
        <begin position="89"/>
        <end position="200"/>
    </location>
</feature>
<keyword evidence="6" id="KW-0408">Iron</keyword>
<keyword evidence="4" id="KW-0223">Dioxygenase</keyword>
<evidence type="ECO:0000256" key="6">
    <source>
        <dbReference type="ARBA" id="ARBA00023004"/>
    </source>
</evidence>
<evidence type="ECO:0000313" key="9">
    <source>
        <dbReference type="Proteomes" id="UP001427805"/>
    </source>
</evidence>
<dbReference type="Pfam" id="PF13640">
    <property type="entry name" value="2OG-FeII_Oxy_3"/>
    <property type="match status" value="1"/>
</dbReference>
<comment type="cofactor">
    <cofactor evidence="1">
        <name>L-ascorbate</name>
        <dbReference type="ChEBI" id="CHEBI:38290"/>
    </cofactor>
</comment>
<dbReference type="PROSITE" id="PS51471">
    <property type="entry name" value="FE2OG_OXY"/>
    <property type="match status" value="1"/>
</dbReference>
<dbReference type="EMBL" id="JBDIZK010000005">
    <property type="protein sequence ID" value="MEN3747504.1"/>
    <property type="molecule type" value="Genomic_DNA"/>
</dbReference>
<evidence type="ECO:0000256" key="5">
    <source>
        <dbReference type="ARBA" id="ARBA00023002"/>
    </source>
</evidence>
<dbReference type="RefSeq" id="WP_346246502.1">
    <property type="nucleotide sequence ID" value="NZ_JBDIZK010000005.1"/>
</dbReference>
<dbReference type="InterPro" id="IPR005123">
    <property type="entry name" value="Oxoglu/Fe-dep_dioxygenase_dom"/>
</dbReference>
<dbReference type="Gene3D" id="2.60.120.620">
    <property type="entry name" value="q2cbj1_9rhob like domain"/>
    <property type="match status" value="1"/>
</dbReference>
<dbReference type="SMART" id="SM00702">
    <property type="entry name" value="P4Hc"/>
    <property type="match status" value="1"/>
</dbReference>
<name>A0ABV0B7D5_9SPHN</name>
<keyword evidence="9" id="KW-1185">Reference proteome</keyword>
<sequence>MNLLQRPPIHARRDDVLPQAEHAALIDWALANETALSDSRVGKGQVSDDRRRARSFYGSADWKRTSVAHIDALLPGILADLGMAHFRRDGFEIEMVVYGDGGHIRPHHDTATGLSRHPHDRVVTIVYHFHREPQGYSGGTLRLLAKMPGADGKRACVDLEPRQNGLIAFPSLAIHEVLPVSVPSGRFEDSRFGINFWAQRHYRAAAGADAVAADPIRAGGEQDQ</sequence>
<evidence type="ECO:0000259" key="7">
    <source>
        <dbReference type="PROSITE" id="PS51471"/>
    </source>
</evidence>
<evidence type="ECO:0000313" key="8">
    <source>
        <dbReference type="EMBL" id="MEN3747504.1"/>
    </source>
</evidence>
<evidence type="ECO:0000256" key="4">
    <source>
        <dbReference type="ARBA" id="ARBA00022964"/>
    </source>
</evidence>
<reference evidence="8 9" key="1">
    <citation type="submission" date="2024-05" db="EMBL/GenBank/DDBJ databases">
        <title>Sphingomonas sp. HF-S3 16S ribosomal RNA gene Genome sequencing and assembly.</title>
        <authorList>
            <person name="Lee H."/>
        </authorList>
    </citation>
    <scope>NUCLEOTIDE SEQUENCE [LARGE SCALE GENOMIC DNA]</scope>
    <source>
        <strain evidence="8 9">HF-S3</strain>
    </source>
</reference>
<dbReference type="InterPro" id="IPR044862">
    <property type="entry name" value="Pro_4_hyd_alph_FE2OG_OXY"/>
</dbReference>
<proteinExistence type="predicted"/>
<evidence type="ECO:0000256" key="1">
    <source>
        <dbReference type="ARBA" id="ARBA00001961"/>
    </source>
</evidence>
<dbReference type="EC" id="1.14.11.-" evidence="8"/>
<dbReference type="GO" id="GO:0016491">
    <property type="term" value="F:oxidoreductase activity"/>
    <property type="evidence" value="ECO:0007669"/>
    <property type="project" value="UniProtKB-KW"/>
</dbReference>
<dbReference type="Proteomes" id="UP001427805">
    <property type="component" value="Unassembled WGS sequence"/>
</dbReference>
<accession>A0ABV0B7D5</accession>
<comment type="caution">
    <text evidence="8">The sequence shown here is derived from an EMBL/GenBank/DDBJ whole genome shotgun (WGS) entry which is preliminary data.</text>
</comment>